<dbReference type="Proteomes" id="UP000664807">
    <property type="component" value="Unassembled WGS sequence"/>
</dbReference>
<feature type="domain" description="Glycosyl hydrolase family 13 catalytic" evidence="1">
    <location>
        <begin position="90"/>
        <end position="547"/>
    </location>
</feature>
<accession>A0ABS3FH88</accession>
<keyword evidence="3" id="KW-1185">Reference proteome</keyword>
<dbReference type="PANTHER" id="PTHR10357">
    <property type="entry name" value="ALPHA-AMYLASE FAMILY MEMBER"/>
    <property type="match status" value="1"/>
</dbReference>
<comment type="caution">
    <text evidence="2">The sequence shown here is derived from an EMBL/GenBank/DDBJ whole genome shotgun (WGS) entry which is preliminary data.</text>
</comment>
<dbReference type="InterPro" id="IPR006047">
    <property type="entry name" value="GH13_cat_dom"/>
</dbReference>
<dbReference type="Gene3D" id="1.10.1740.10">
    <property type="match status" value="1"/>
</dbReference>
<dbReference type="Pfam" id="PF00128">
    <property type="entry name" value="Alpha-amylase"/>
    <property type="match status" value="1"/>
</dbReference>
<evidence type="ECO:0000313" key="3">
    <source>
        <dbReference type="Proteomes" id="UP000664807"/>
    </source>
</evidence>
<gene>
    <name evidence="2" type="ORF">J0654_09695</name>
</gene>
<organism evidence="2 3">
    <name type="scientific">Flagellimonas profundi</name>
    <dbReference type="NCBI Taxonomy" id="2915620"/>
    <lineage>
        <taxon>Bacteria</taxon>
        <taxon>Pseudomonadati</taxon>
        <taxon>Bacteroidota</taxon>
        <taxon>Flavobacteriia</taxon>
        <taxon>Flavobacteriales</taxon>
        <taxon>Flavobacteriaceae</taxon>
        <taxon>Flagellimonas</taxon>
    </lineage>
</organism>
<dbReference type="SUPFAM" id="SSF51445">
    <property type="entry name" value="(Trans)glycosidases"/>
    <property type="match status" value="1"/>
</dbReference>
<dbReference type="InterPro" id="IPR013780">
    <property type="entry name" value="Glyco_hydro_b"/>
</dbReference>
<dbReference type="PANTHER" id="PTHR10357:SF213">
    <property type="entry name" value="ALPHA AMYLASE CATALYTIC REGION"/>
    <property type="match status" value="1"/>
</dbReference>
<sequence>MNQAKLHRLLSQKDKNDQELFDQRLAANLTLIQKQFFSLYPEEHHEKDFQKLLNLLPTLFLERPEILRNQDLNRLQSGNWYQSEKLVGMQLYVEHFNKDLEGLQEKIPYFKKLGINFLHLMPITPRPKGESDGGYAVNNYLEVDKKYGSKEDLLELTKAFRKNGIYLMLDFVVNHTSNEFSWAKKAKKGDKKYQRYYYIYEDFTIPAEFEKTLPEVFPESSPGNFTYIPEMEKWVMTVFNSYQWDLNYTNPQVFLEMLTNLVKLTDMGVDVVRFDALAFLWKKIGTISQNLPEAHNLISLFRMCLQVVAPGSILLAEAIVAPTDIIKYFGEEERQGNECEIAYNASLMALLWNSIATKKTQLLYKSLMHIPSKPKDCTWINYIRCHDDIGLGYENHLIQELGWNPEMHRKFLLDYFCQRLDWSPATGMLFMYNPKTGDGRITGSAASLLGLEKAIKNKDEDLLQESVRKIIMLHGITLAFGGIPLIYAGDEIGTLNDYSFQNDPVKKGDNRWVNRPIQDWETISNLDNKDLPQSNIFDALQKLIKIRKENTVFADRNNLQLCHTGNDHIFSFERTQGQKGLLVICNFDENAQVIDSSWIKKLGYFSNGEPLDLVSGEKVGLNSALLEIMPYQMLWLVKP</sequence>
<dbReference type="Gene3D" id="2.60.40.1180">
    <property type="entry name" value="Golgi alpha-mannosidase II"/>
    <property type="match status" value="1"/>
</dbReference>
<dbReference type="InterPro" id="IPR017853">
    <property type="entry name" value="GH"/>
</dbReference>
<dbReference type="SUPFAM" id="SSF51011">
    <property type="entry name" value="Glycosyl hydrolase domain"/>
    <property type="match status" value="1"/>
</dbReference>
<dbReference type="EMBL" id="JAFLNM010000002">
    <property type="protein sequence ID" value="MBO0341921.1"/>
    <property type="molecule type" value="Genomic_DNA"/>
</dbReference>
<dbReference type="CDD" id="cd11324">
    <property type="entry name" value="AmyAc_Amylosucrase"/>
    <property type="match status" value="1"/>
</dbReference>
<reference evidence="2 3" key="1">
    <citation type="submission" date="2021-03" db="EMBL/GenBank/DDBJ databases">
        <title>Muricauda lutimaris sp. nov. and Muricauda ruestringensis sp. nov, two marine members of the Flavobacteriaceae isolated from deep sea sediments of Western Pacific.</title>
        <authorList>
            <person name="Zhao S."/>
            <person name="Liu R."/>
        </authorList>
    </citation>
    <scope>NUCLEOTIDE SEQUENCE [LARGE SCALE GENOMIC DNA]</scope>
    <source>
        <strain evidence="2 3">BC31-3-A3</strain>
    </source>
</reference>
<dbReference type="Gene3D" id="3.20.20.80">
    <property type="entry name" value="Glycosidases"/>
    <property type="match status" value="1"/>
</dbReference>
<dbReference type="SMART" id="SM00642">
    <property type="entry name" value="Aamy"/>
    <property type="match status" value="1"/>
</dbReference>
<dbReference type="RefSeq" id="WP_207028372.1">
    <property type="nucleotide sequence ID" value="NZ_JAFLNM010000002.1"/>
</dbReference>
<name>A0ABS3FH88_9FLAO</name>
<proteinExistence type="predicted"/>
<dbReference type="Gene3D" id="3.90.400.10">
    <property type="entry name" value="Oligo-1,6-glucosidase, Domain 2"/>
    <property type="match status" value="1"/>
</dbReference>
<dbReference type="InterPro" id="IPR045857">
    <property type="entry name" value="O16G_dom_2"/>
</dbReference>
<dbReference type="InterPro" id="IPR044077">
    <property type="entry name" value="Amylosucrase"/>
</dbReference>
<evidence type="ECO:0000313" key="2">
    <source>
        <dbReference type="EMBL" id="MBO0341921.1"/>
    </source>
</evidence>
<protein>
    <submittedName>
        <fullName evidence="2">Alpha amylase</fullName>
    </submittedName>
</protein>
<evidence type="ECO:0000259" key="1">
    <source>
        <dbReference type="SMART" id="SM00642"/>
    </source>
</evidence>